<feature type="compositionally biased region" description="Pro residues" evidence="2">
    <location>
        <begin position="23"/>
        <end position="32"/>
    </location>
</feature>
<gene>
    <name evidence="5" type="ORF">BKA15_000877</name>
</gene>
<proteinExistence type="inferred from homology"/>
<keyword evidence="6" id="KW-1185">Reference proteome</keyword>
<comment type="caution">
    <text evidence="5">The sequence shown here is derived from an EMBL/GenBank/DDBJ whole genome shotgun (WGS) entry which is preliminary data.</text>
</comment>
<feature type="chain" id="PRO_5039146398" evidence="3">
    <location>
        <begin position="20"/>
        <end position="473"/>
    </location>
</feature>
<dbReference type="PANTHER" id="PTHR33393:SF11">
    <property type="entry name" value="POLYGLUTAMINE SYNTHESIS ACCESSORY PROTEIN RV0574C-RELATED"/>
    <property type="match status" value="1"/>
</dbReference>
<accession>A0A7Y9I3J6</accession>
<dbReference type="SUPFAM" id="SSF56300">
    <property type="entry name" value="Metallo-dependent phosphatases"/>
    <property type="match status" value="1"/>
</dbReference>
<dbReference type="InterPro" id="IPR052169">
    <property type="entry name" value="CW_Biosynth-Accessory"/>
</dbReference>
<dbReference type="InterPro" id="IPR029052">
    <property type="entry name" value="Metallo-depent_PP-like"/>
</dbReference>
<dbReference type="CDD" id="cd07381">
    <property type="entry name" value="MPP_CapA"/>
    <property type="match status" value="1"/>
</dbReference>
<dbReference type="SMART" id="SM00854">
    <property type="entry name" value="PGA_cap"/>
    <property type="match status" value="1"/>
</dbReference>
<name>A0A7Y9I3J6_9ACTN</name>
<protein>
    <submittedName>
        <fullName evidence="5">Poly-gamma-glutamate synthesis protein (Capsule biosynthesis protein)</fullName>
    </submittedName>
</protein>
<evidence type="ECO:0000256" key="3">
    <source>
        <dbReference type="SAM" id="SignalP"/>
    </source>
</evidence>
<evidence type="ECO:0000313" key="5">
    <source>
        <dbReference type="EMBL" id="NYE69548.1"/>
    </source>
</evidence>
<comment type="similarity">
    <text evidence="1">Belongs to the CapA family.</text>
</comment>
<feature type="signal peptide" evidence="3">
    <location>
        <begin position="1"/>
        <end position="19"/>
    </location>
</feature>
<dbReference type="EMBL" id="JACCBU010000001">
    <property type="protein sequence ID" value="NYE69548.1"/>
    <property type="molecule type" value="Genomic_DNA"/>
</dbReference>
<dbReference type="PROSITE" id="PS51257">
    <property type="entry name" value="PROKAR_LIPOPROTEIN"/>
    <property type="match status" value="1"/>
</dbReference>
<feature type="domain" description="Capsule synthesis protein CapA" evidence="4">
    <location>
        <begin position="163"/>
        <end position="410"/>
    </location>
</feature>
<feature type="region of interest" description="Disordered" evidence="2">
    <location>
        <begin position="23"/>
        <end position="62"/>
    </location>
</feature>
<dbReference type="InterPro" id="IPR019079">
    <property type="entry name" value="Capsule_synth_CapA"/>
</dbReference>
<evidence type="ECO:0000256" key="2">
    <source>
        <dbReference type="SAM" id="MobiDB-lite"/>
    </source>
</evidence>
<dbReference type="Pfam" id="PF09587">
    <property type="entry name" value="PGA_cap"/>
    <property type="match status" value="1"/>
</dbReference>
<dbReference type="AlphaFoldDB" id="A0A7Y9I3J6"/>
<dbReference type="PANTHER" id="PTHR33393">
    <property type="entry name" value="POLYGLUTAMINE SYNTHESIS ACCESSORY PROTEIN RV0574C-RELATED"/>
    <property type="match status" value="1"/>
</dbReference>
<evidence type="ECO:0000259" key="4">
    <source>
        <dbReference type="SMART" id="SM00854"/>
    </source>
</evidence>
<keyword evidence="3" id="KW-0732">Signal</keyword>
<reference evidence="5 6" key="1">
    <citation type="submission" date="2020-07" db="EMBL/GenBank/DDBJ databases">
        <title>Sequencing the genomes of 1000 actinobacteria strains.</title>
        <authorList>
            <person name="Klenk H.-P."/>
        </authorList>
    </citation>
    <scope>NUCLEOTIDE SEQUENCE [LARGE SCALE GENOMIC DNA]</scope>
    <source>
        <strain evidence="5 6">DSM 22083</strain>
    </source>
</reference>
<dbReference type="RefSeq" id="WP_179748390.1">
    <property type="nucleotide sequence ID" value="NZ_JACCBU010000001.1"/>
</dbReference>
<feature type="compositionally biased region" description="Pro residues" evidence="2">
    <location>
        <begin position="42"/>
        <end position="60"/>
    </location>
</feature>
<dbReference type="Proteomes" id="UP000569914">
    <property type="component" value="Unassembled WGS sequence"/>
</dbReference>
<feature type="region of interest" description="Disordered" evidence="2">
    <location>
        <begin position="302"/>
        <end position="324"/>
    </location>
</feature>
<dbReference type="Gene3D" id="3.60.21.10">
    <property type="match status" value="1"/>
</dbReference>
<evidence type="ECO:0000256" key="1">
    <source>
        <dbReference type="ARBA" id="ARBA00005662"/>
    </source>
</evidence>
<evidence type="ECO:0000313" key="6">
    <source>
        <dbReference type="Proteomes" id="UP000569914"/>
    </source>
</evidence>
<sequence>MRGSWAAALLLLVAACAVPAPMPSPEPTPTPGPLQRATSPPAQSPAPSPTAPSPTIPSPTAPRQRLPVVLAVHATHPVLDVDLAAARAVVERRADRLTAGGVRFTVAGLDRVRTDRSAVAAVPATEVDETVRVLTVDGRHPLRDPARYPLTAASDRPVGEVTTITIAGDLMLARRVAAAHRDDPAATLRPYAKRLAGAEITVGNLESTLSTDGEPTQGDDSFGADPAVLDGLRLAGFDLLSLANNHIGDYGRAAMLQTFRELDAAKIDYVGAGRDLDRARRPVVITDGAVRIGFLGTESIGETPAATNRRPGTNRLNMPPRTGPLDRRALDRIAGDIRALSERVDLVIVIPHWGTQYTHVAEPSQRTAARAFAEAGADLIIGGHPHWVQGWEPLGDATVVHSLGNFVFDMDFQTKTNEGVFLEIVAWDGEVRAVEPVPYVIDDRFIPGPASPARARSILADIAEHSRGPYARP</sequence>
<organism evidence="5 6">
    <name type="scientific">Microlunatus parietis</name>
    <dbReference type="NCBI Taxonomy" id="682979"/>
    <lineage>
        <taxon>Bacteria</taxon>
        <taxon>Bacillati</taxon>
        <taxon>Actinomycetota</taxon>
        <taxon>Actinomycetes</taxon>
        <taxon>Propionibacteriales</taxon>
        <taxon>Propionibacteriaceae</taxon>
        <taxon>Microlunatus</taxon>
    </lineage>
</organism>